<comment type="catalytic activity">
    <reaction evidence="2">
        <text>2 GTP = 3',3'-c-di-GMP + 2 diphosphate</text>
        <dbReference type="Rhea" id="RHEA:24898"/>
        <dbReference type="ChEBI" id="CHEBI:33019"/>
        <dbReference type="ChEBI" id="CHEBI:37565"/>
        <dbReference type="ChEBI" id="CHEBI:58805"/>
        <dbReference type="EC" id="2.7.7.65"/>
    </reaction>
</comment>
<evidence type="ECO:0000259" key="4">
    <source>
        <dbReference type="PROSITE" id="PS50887"/>
    </source>
</evidence>
<dbReference type="EMBL" id="BPFB01000004">
    <property type="protein sequence ID" value="GIU42697.1"/>
    <property type="molecule type" value="Genomic_DNA"/>
</dbReference>
<evidence type="ECO:0000313" key="5">
    <source>
        <dbReference type="EMBL" id="GIU42697.1"/>
    </source>
</evidence>
<evidence type="ECO:0000259" key="3">
    <source>
        <dbReference type="PROSITE" id="PS50112"/>
    </source>
</evidence>
<evidence type="ECO:0000256" key="1">
    <source>
        <dbReference type="ARBA" id="ARBA00012528"/>
    </source>
</evidence>
<dbReference type="SUPFAM" id="SSF55785">
    <property type="entry name" value="PYP-like sensor domain (PAS domain)"/>
    <property type="match status" value="1"/>
</dbReference>
<dbReference type="CDD" id="cd00130">
    <property type="entry name" value="PAS"/>
    <property type="match status" value="1"/>
</dbReference>
<dbReference type="InterPro" id="IPR050469">
    <property type="entry name" value="Diguanylate_Cyclase"/>
</dbReference>
<dbReference type="PANTHER" id="PTHR45138:SF9">
    <property type="entry name" value="DIGUANYLATE CYCLASE DGCM-RELATED"/>
    <property type="match status" value="1"/>
</dbReference>
<dbReference type="PROSITE" id="PS50887">
    <property type="entry name" value="GGDEF"/>
    <property type="match status" value="1"/>
</dbReference>
<dbReference type="CDD" id="cd01949">
    <property type="entry name" value="GGDEF"/>
    <property type="match status" value="1"/>
</dbReference>
<dbReference type="EC" id="2.7.7.65" evidence="1"/>
<dbReference type="PROSITE" id="PS50112">
    <property type="entry name" value="PAS"/>
    <property type="match status" value="1"/>
</dbReference>
<dbReference type="SMART" id="SM00267">
    <property type="entry name" value="GGDEF"/>
    <property type="match status" value="1"/>
</dbReference>
<dbReference type="InterPro" id="IPR043128">
    <property type="entry name" value="Rev_trsase/Diguanyl_cyclase"/>
</dbReference>
<organism evidence="5 6">
    <name type="scientific">Shewanella algidipiscicola</name>
    <dbReference type="NCBI Taxonomy" id="614070"/>
    <lineage>
        <taxon>Bacteria</taxon>
        <taxon>Pseudomonadati</taxon>
        <taxon>Pseudomonadota</taxon>
        <taxon>Gammaproteobacteria</taxon>
        <taxon>Alteromonadales</taxon>
        <taxon>Shewanellaceae</taxon>
        <taxon>Shewanella</taxon>
    </lineage>
</organism>
<dbReference type="NCBIfam" id="TIGR00229">
    <property type="entry name" value="sensory_box"/>
    <property type="match status" value="1"/>
</dbReference>
<dbReference type="InterPro" id="IPR059127">
    <property type="entry name" value="Diguanyl_cycl_sensor_dom"/>
</dbReference>
<dbReference type="Gene3D" id="3.30.70.270">
    <property type="match status" value="1"/>
</dbReference>
<dbReference type="Pfam" id="PF00990">
    <property type="entry name" value="GGDEF"/>
    <property type="match status" value="1"/>
</dbReference>
<dbReference type="InterPro" id="IPR000160">
    <property type="entry name" value="GGDEF_dom"/>
</dbReference>
<dbReference type="PANTHER" id="PTHR45138">
    <property type="entry name" value="REGULATORY COMPONENTS OF SENSORY TRANSDUCTION SYSTEM"/>
    <property type="match status" value="1"/>
</dbReference>
<evidence type="ECO:0000256" key="2">
    <source>
        <dbReference type="ARBA" id="ARBA00034247"/>
    </source>
</evidence>
<dbReference type="InterPro" id="IPR029787">
    <property type="entry name" value="Nucleotide_cyclase"/>
</dbReference>
<keyword evidence="6" id="KW-1185">Reference proteome</keyword>
<dbReference type="NCBIfam" id="TIGR00254">
    <property type="entry name" value="GGDEF"/>
    <property type="match status" value="1"/>
</dbReference>
<protein>
    <recommendedName>
        <fullName evidence="1">diguanylate cyclase</fullName>
        <ecNumber evidence="1">2.7.7.65</ecNumber>
    </recommendedName>
</protein>
<sequence length="378" mass="41269">MQADKCVNMIEQYRGDSLEALKKLDDRWAAYHGDADATADSSLLTHRGCVDTDSAAILDSPFNANVATLNLPSTKVQPGLLTTLASVINHVNEAIFIINEQGVLQMLNPMAATLFGASIEDLTEQPWSDFLQPEVKERYLSLLAQGANGQEALANMGTKEIVLQRADSLSLDVDLSLSYLPASPTGQGALYMGVMHNLTRHKAQYQALRLQARTDKLTGLANRHAFDEEIERCWVDCNNDHQPLSLVVIDVDYFKLFNDRYGHVNGDACLKKIAAVIDSALPTSQCMAARYGGEEFALILPNCDATAAQLCAQRVQTAINHLSFTDLGLHGSVRVSVSQGIAVETLGQYRTSKALLCAADTALYRAKSDGRNRINIRV</sequence>
<reference evidence="5 6" key="1">
    <citation type="submission" date="2021-05" db="EMBL/GenBank/DDBJ databases">
        <title>Molecular characterization for Shewanella algae harboring chromosomal blaOXA-55-like strains isolated from clinical and environment sample.</title>
        <authorList>
            <person name="Ohama Y."/>
            <person name="Aoki K."/>
            <person name="Harada S."/>
            <person name="Moriya K."/>
            <person name="Ishii Y."/>
            <person name="Tateda K."/>
        </authorList>
    </citation>
    <scope>NUCLEOTIDE SEQUENCE [LARGE SCALE GENOMIC DNA]</scope>
    <source>
        <strain evidence="5 6">LMG 23746</strain>
    </source>
</reference>
<dbReference type="RefSeq" id="WP_249038080.1">
    <property type="nucleotide sequence ID" value="NZ_BPFB01000004.1"/>
</dbReference>
<feature type="domain" description="GGDEF" evidence="4">
    <location>
        <begin position="242"/>
        <end position="378"/>
    </location>
</feature>
<dbReference type="InterPro" id="IPR000014">
    <property type="entry name" value="PAS"/>
</dbReference>
<dbReference type="SMART" id="SM00091">
    <property type="entry name" value="PAS"/>
    <property type="match status" value="1"/>
</dbReference>
<dbReference type="Pfam" id="PF24820">
    <property type="entry name" value="Diguanyl_cycl_sensor"/>
    <property type="match status" value="1"/>
</dbReference>
<accession>A0ABQ4P589</accession>
<dbReference type="InterPro" id="IPR035965">
    <property type="entry name" value="PAS-like_dom_sf"/>
</dbReference>
<evidence type="ECO:0000313" key="6">
    <source>
        <dbReference type="Proteomes" id="UP000761574"/>
    </source>
</evidence>
<gene>
    <name evidence="5" type="ORF">TUM4630_04250</name>
</gene>
<feature type="domain" description="PAS" evidence="3">
    <location>
        <begin position="80"/>
        <end position="150"/>
    </location>
</feature>
<dbReference type="Proteomes" id="UP000761574">
    <property type="component" value="Unassembled WGS sequence"/>
</dbReference>
<dbReference type="SUPFAM" id="SSF55073">
    <property type="entry name" value="Nucleotide cyclase"/>
    <property type="match status" value="1"/>
</dbReference>
<name>A0ABQ4P589_9GAMM</name>
<comment type="caution">
    <text evidence="5">The sequence shown here is derived from an EMBL/GenBank/DDBJ whole genome shotgun (WGS) entry which is preliminary data.</text>
</comment>
<proteinExistence type="predicted"/>
<dbReference type="Gene3D" id="3.30.450.20">
    <property type="entry name" value="PAS domain"/>
    <property type="match status" value="1"/>
</dbReference>